<feature type="coiled-coil region" evidence="1">
    <location>
        <begin position="190"/>
        <end position="220"/>
    </location>
</feature>
<name>A0AAE4G4N6_9BURK</name>
<keyword evidence="1" id="KW-0175">Coiled coil</keyword>
<dbReference type="InterPro" id="IPR028949">
    <property type="entry name" value="Ntox15"/>
</dbReference>
<evidence type="ECO:0000313" key="4">
    <source>
        <dbReference type="EMBL" id="MDT0335755.1"/>
    </source>
</evidence>
<proteinExistence type="predicted"/>
<feature type="compositionally biased region" description="Basic and acidic residues" evidence="2">
    <location>
        <begin position="332"/>
        <end position="373"/>
    </location>
</feature>
<sequence>MTTKGVILEQADRSFTHIEPHGGGANAAIKAETAAEKTFWQKSSPWVHGVLGVASFVPGLSVITGAIDAAIYTAEGDYVEAGIAAASMIPGGKVVTTVGKVAKRAVGMAKGAGTASRVGKGAHEAEELAKAAKSAKEAEEAARVAREAKVTREAAPGPQKPKDPKKDVTVKARPFKVPCFHPYDKKQFMRMSKEEQKAFLKEMAEQLRRQEDAINSLTASEYAMARDAFKRTNRNPAAGESQERERKAALARMTKNITKSLRKRGMSQADAKTQARSQAKGLMSKLAALHEPDMVAGGWMRHETPNIGRADVNKSIGASWNQAYTPPGSRNSGEKPLTRVQEMDREAENAIDNGRGDQKMNVKLEPCRGKGIR</sequence>
<feature type="compositionally biased region" description="Polar residues" evidence="2">
    <location>
        <begin position="319"/>
        <end position="331"/>
    </location>
</feature>
<dbReference type="CDD" id="cd20745">
    <property type="entry name" value="FIX_RhsA_AHH_HNH-like"/>
    <property type="match status" value="1"/>
</dbReference>
<organism evidence="4">
    <name type="scientific">Herbaspirillum huttiense subsp. nephrolepidis</name>
    <dbReference type="NCBI Taxonomy" id="3075126"/>
    <lineage>
        <taxon>Bacteria</taxon>
        <taxon>Pseudomonadati</taxon>
        <taxon>Pseudomonadota</taxon>
        <taxon>Betaproteobacteria</taxon>
        <taxon>Burkholderiales</taxon>
        <taxon>Oxalobacteraceae</taxon>
        <taxon>Herbaspirillum</taxon>
    </lineage>
</organism>
<evidence type="ECO:0000256" key="2">
    <source>
        <dbReference type="SAM" id="MobiDB-lite"/>
    </source>
</evidence>
<evidence type="ECO:0000259" key="3">
    <source>
        <dbReference type="Pfam" id="PF15604"/>
    </source>
</evidence>
<accession>A0AAE4G4N6</accession>
<dbReference type="RefSeq" id="WP_310837121.1">
    <property type="nucleotide sequence ID" value="NZ_JAVLSM010000005.1"/>
</dbReference>
<feature type="region of interest" description="Disordered" evidence="2">
    <location>
        <begin position="148"/>
        <end position="169"/>
    </location>
</feature>
<reference evidence="4" key="1">
    <citation type="submission" date="2023-02" db="EMBL/GenBank/DDBJ databases">
        <title>Description of Herbaspirillum huttiense subsp. nephrolepsisexaltata and Herbaspirillum huttiense subsp. lycopersicon.</title>
        <authorList>
            <person name="Poudel M."/>
            <person name="Sharma A."/>
            <person name="Goss E."/>
            <person name="Tapia J.H."/>
            <person name="Harmon C.M."/>
            <person name="Jones J.B."/>
        </authorList>
    </citation>
    <scope>NUCLEOTIDE SEQUENCE</scope>
    <source>
        <strain evidence="4">NC40101</strain>
    </source>
</reference>
<comment type="caution">
    <text evidence="4">The sequence shown here is derived from an EMBL/GenBank/DDBJ whole genome shotgun (WGS) entry which is preliminary data.</text>
</comment>
<gene>
    <name evidence="4" type="ORF">RJN63_02855</name>
</gene>
<feature type="domain" description="Novel toxin 15" evidence="3">
    <location>
        <begin position="200"/>
        <end position="364"/>
    </location>
</feature>
<feature type="region of interest" description="Disordered" evidence="2">
    <location>
        <begin position="319"/>
        <end position="373"/>
    </location>
</feature>
<dbReference type="Pfam" id="PF15604">
    <property type="entry name" value="Ntox15"/>
    <property type="match status" value="1"/>
</dbReference>
<dbReference type="EMBL" id="JAVRAA010000001">
    <property type="protein sequence ID" value="MDT0335755.1"/>
    <property type="molecule type" value="Genomic_DNA"/>
</dbReference>
<protein>
    <submittedName>
        <fullName evidence="4">Polymorphic toxin type 15 domain-containing protein</fullName>
    </submittedName>
</protein>
<evidence type="ECO:0000256" key="1">
    <source>
        <dbReference type="SAM" id="Coils"/>
    </source>
</evidence>
<dbReference type="AlphaFoldDB" id="A0AAE4G4N6"/>
<feature type="compositionally biased region" description="Basic and acidic residues" evidence="2">
    <location>
        <begin position="160"/>
        <end position="169"/>
    </location>
</feature>